<evidence type="ECO:0000313" key="2">
    <source>
        <dbReference type="EMBL" id="CAL1387283.1"/>
    </source>
</evidence>
<dbReference type="EMBL" id="OZ034818">
    <property type="protein sequence ID" value="CAL1387283.1"/>
    <property type="molecule type" value="Genomic_DNA"/>
</dbReference>
<accession>A0AAV2ENK7</accession>
<name>A0AAV2ENK7_9ROSI</name>
<evidence type="ECO:0000313" key="3">
    <source>
        <dbReference type="Proteomes" id="UP001497516"/>
    </source>
</evidence>
<feature type="compositionally biased region" description="Basic and acidic residues" evidence="1">
    <location>
        <begin position="105"/>
        <end position="117"/>
    </location>
</feature>
<proteinExistence type="predicted"/>
<dbReference type="AlphaFoldDB" id="A0AAV2ENK7"/>
<feature type="compositionally biased region" description="Basic residues" evidence="1">
    <location>
        <begin position="118"/>
        <end position="137"/>
    </location>
</feature>
<dbReference type="Proteomes" id="UP001497516">
    <property type="component" value="Chromosome 5"/>
</dbReference>
<reference evidence="2 3" key="1">
    <citation type="submission" date="2024-04" db="EMBL/GenBank/DDBJ databases">
        <authorList>
            <person name="Fracassetti M."/>
        </authorList>
    </citation>
    <scope>NUCLEOTIDE SEQUENCE [LARGE SCALE GENOMIC DNA]</scope>
</reference>
<feature type="compositionally biased region" description="Basic residues" evidence="1">
    <location>
        <begin position="88"/>
        <end position="104"/>
    </location>
</feature>
<gene>
    <name evidence="2" type="ORF">LTRI10_LOCUS28280</name>
</gene>
<protein>
    <recommendedName>
        <fullName evidence="4">SHSP domain-containing protein</fullName>
    </recommendedName>
</protein>
<feature type="region of interest" description="Disordered" evidence="1">
    <location>
        <begin position="78"/>
        <end position="137"/>
    </location>
</feature>
<organism evidence="2 3">
    <name type="scientific">Linum trigynum</name>
    <dbReference type="NCBI Taxonomy" id="586398"/>
    <lineage>
        <taxon>Eukaryota</taxon>
        <taxon>Viridiplantae</taxon>
        <taxon>Streptophyta</taxon>
        <taxon>Embryophyta</taxon>
        <taxon>Tracheophyta</taxon>
        <taxon>Spermatophyta</taxon>
        <taxon>Magnoliopsida</taxon>
        <taxon>eudicotyledons</taxon>
        <taxon>Gunneridae</taxon>
        <taxon>Pentapetalae</taxon>
        <taxon>rosids</taxon>
        <taxon>fabids</taxon>
        <taxon>Malpighiales</taxon>
        <taxon>Linaceae</taxon>
        <taxon>Linum</taxon>
    </lineage>
</organism>
<keyword evidence="3" id="KW-1185">Reference proteome</keyword>
<sequence length="137" mass="15788">MRFETKIKIRSDFDVEEFDVLLRYGLLTVEIAESKSSSPTAAGSTQLTKPAVIILPLTDAAREEDLLAKGKEEAAAAKGKGCCGWKERRGRQRASHRHNRKRRHEILARRRWSDQVRLHHKRTTSKSGRSRRRKLRS</sequence>
<evidence type="ECO:0008006" key="4">
    <source>
        <dbReference type="Google" id="ProtNLM"/>
    </source>
</evidence>
<evidence type="ECO:0000256" key="1">
    <source>
        <dbReference type="SAM" id="MobiDB-lite"/>
    </source>
</evidence>